<dbReference type="PROSITE" id="PS00379">
    <property type="entry name" value="CDP_ALCOHOL_P_TRANSF"/>
    <property type="match status" value="1"/>
</dbReference>
<feature type="transmembrane region" description="Helical" evidence="3">
    <location>
        <begin position="87"/>
        <end position="104"/>
    </location>
</feature>
<dbReference type="GO" id="GO:0008654">
    <property type="term" value="P:phospholipid biosynthetic process"/>
    <property type="evidence" value="ECO:0007669"/>
    <property type="project" value="InterPro"/>
</dbReference>
<dbReference type="GO" id="GO:0016780">
    <property type="term" value="F:phosphotransferase activity, for other substituted phosphate groups"/>
    <property type="evidence" value="ECO:0007669"/>
    <property type="project" value="InterPro"/>
</dbReference>
<feature type="transmembrane region" description="Helical" evidence="3">
    <location>
        <begin position="194"/>
        <end position="216"/>
    </location>
</feature>
<feature type="transmembrane region" description="Helical" evidence="3">
    <location>
        <begin position="151"/>
        <end position="173"/>
    </location>
</feature>
<name>A0A6L9W080_9ACTN</name>
<dbReference type="InterPro" id="IPR048254">
    <property type="entry name" value="CDP_ALCOHOL_P_TRANSF_CS"/>
</dbReference>
<gene>
    <name evidence="4" type="ORF">GCU60_06835</name>
</gene>
<dbReference type="AlphaFoldDB" id="A0A6L9W080"/>
<evidence type="ECO:0000313" key="5">
    <source>
        <dbReference type="Proteomes" id="UP000479241"/>
    </source>
</evidence>
<dbReference type="RefSeq" id="WP_163203514.1">
    <property type="nucleotide sequence ID" value="NZ_JAAGWG010000008.1"/>
</dbReference>
<keyword evidence="3" id="KW-0812">Transmembrane</keyword>
<keyword evidence="3" id="KW-0472">Membrane</keyword>
<reference evidence="4 5" key="1">
    <citation type="submission" date="2019-12" db="EMBL/GenBank/DDBJ databases">
        <title>the WGS of Blastococcus saxobsidens 67B17.</title>
        <authorList>
            <person name="Jiang Z."/>
        </authorList>
    </citation>
    <scope>NUCLEOTIDE SEQUENCE [LARGE SCALE GENOMIC DNA]</scope>
    <source>
        <strain evidence="4 5">67B17</strain>
    </source>
</reference>
<dbReference type="InterPro" id="IPR000462">
    <property type="entry name" value="CDP-OH_P_trans"/>
</dbReference>
<dbReference type="InterPro" id="IPR043130">
    <property type="entry name" value="CDP-OH_PTrfase_TM_dom"/>
</dbReference>
<proteinExistence type="inferred from homology"/>
<keyword evidence="3" id="KW-1133">Transmembrane helix</keyword>
<dbReference type="EMBL" id="JAAGWG010000008">
    <property type="protein sequence ID" value="NEK85475.1"/>
    <property type="molecule type" value="Genomic_DNA"/>
</dbReference>
<dbReference type="GO" id="GO:0016020">
    <property type="term" value="C:membrane"/>
    <property type="evidence" value="ECO:0007669"/>
    <property type="project" value="InterPro"/>
</dbReference>
<sequence length="253" mass="26171">MTTVAERSAGDSPPLGLRATLDRLATAQKGSAGAPLYSRFVNRPLGRVFAALAFGAGLSPNAVTAVSAVFTATGVAMLALVPPSVPMGLAVAACLALGYGLDAADGQLARLRGGGSPAGEWLDHMVDAAKVVGLHLAVAIGLYRFTDVDPAVLLVPLGFCFVDVVIFFAMMLNEALRAQHGAATRAQGPTQQVGIARSVLALPTDYGVLALSFAFFGATSVFVPVYAALGLAEGLFLALALVKWFREMDRLPR</sequence>
<protein>
    <submittedName>
        <fullName evidence="4">CDP-alcohol phosphatidyltransferase family protein</fullName>
    </submittedName>
</protein>
<accession>A0A6L9W080</accession>
<keyword evidence="1 2" id="KW-0808">Transferase</keyword>
<comment type="caution">
    <text evidence="4">The sequence shown here is derived from an EMBL/GenBank/DDBJ whole genome shotgun (WGS) entry which is preliminary data.</text>
</comment>
<evidence type="ECO:0000313" key="4">
    <source>
        <dbReference type="EMBL" id="NEK85475.1"/>
    </source>
</evidence>
<evidence type="ECO:0000256" key="3">
    <source>
        <dbReference type="SAM" id="Phobius"/>
    </source>
</evidence>
<dbReference type="Pfam" id="PF01066">
    <property type="entry name" value="CDP-OH_P_transf"/>
    <property type="match status" value="1"/>
</dbReference>
<dbReference type="Gene3D" id="1.20.120.1760">
    <property type="match status" value="1"/>
</dbReference>
<feature type="transmembrane region" description="Helical" evidence="3">
    <location>
        <begin position="222"/>
        <end position="245"/>
    </location>
</feature>
<dbReference type="Proteomes" id="UP000479241">
    <property type="component" value="Unassembled WGS sequence"/>
</dbReference>
<comment type="similarity">
    <text evidence="2">Belongs to the CDP-alcohol phosphatidyltransferase class-I family.</text>
</comment>
<organism evidence="4 5">
    <name type="scientific">Blastococcus saxobsidens</name>
    <dbReference type="NCBI Taxonomy" id="138336"/>
    <lineage>
        <taxon>Bacteria</taxon>
        <taxon>Bacillati</taxon>
        <taxon>Actinomycetota</taxon>
        <taxon>Actinomycetes</taxon>
        <taxon>Geodermatophilales</taxon>
        <taxon>Geodermatophilaceae</taxon>
        <taxon>Blastococcus</taxon>
    </lineage>
</organism>
<feature type="transmembrane region" description="Helical" evidence="3">
    <location>
        <begin position="48"/>
        <end position="81"/>
    </location>
</feature>
<evidence type="ECO:0000256" key="2">
    <source>
        <dbReference type="RuleBase" id="RU003750"/>
    </source>
</evidence>
<evidence type="ECO:0000256" key="1">
    <source>
        <dbReference type="ARBA" id="ARBA00022679"/>
    </source>
</evidence>